<dbReference type="InterPro" id="IPR035906">
    <property type="entry name" value="MetI-like_sf"/>
</dbReference>
<dbReference type="GO" id="GO:0055085">
    <property type="term" value="P:transmembrane transport"/>
    <property type="evidence" value="ECO:0007669"/>
    <property type="project" value="InterPro"/>
</dbReference>
<evidence type="ECO:0000256" key="3">
    <source>
        <dbReference type="ARBA" id="ARBA00022475"/>
    </source>
</evidence>
<dbReference type="RefSeq" id="WP_130604793.1">
    <property type="nucleotide sequence ID" value="NZ_AP019400.1"/>
</dbReference>
<evidence type="ECO:0000313" key="9">
    <source>
        <dbReference type="EMBL" id="BBI30883.1"/>
    </source>
</evidence>
<dbReference type="Pfam" id="PF00528">
    <property type="entry name" value="BPD_transp_1"/>
    <property type="match status" value="1"/>
</dbReference>
<evidence type="ECO:0000256" key="4">
    <source>
        <dbReference type="ARBA" id="ARBA00022692"/>
    </source>
</evidence>
<dbReference type="PANTHER" id="PTHR43744">
    <property type="entry name" value="ABC TRANSPORTER PERMEASE PROTEIN MG189-RELATED-RELATED"/>
    <property type="match status" value="1"/>
</dbReference>
<dbReference type="OrthoDB" id="9810086at2"/>
<proteinExistence type="inferred from homology"/>
<keyword evidence="6 7" id="KW-0472">Membrane</keyword>
<sequence length="296" mass="33608">MNRYDTFGRRLFVVGNYTFLALTAILCLLPFINLLATSLSGSTAVAAGDVKFLPIDFNWKSYEFVMKSEQFARALWVSVERVVLGVGVNMFLTILAAYSLSKERRNFKWRGMYAWFFFVTILFSGGLIPWYVVISKTGLIDSIWALILPGALPVFNVIVLLNFFRGLPKELEEAAFMDGASHWTVLWRIFTPLSKPALATLALFCIVNHWNSWFEGLILMNRTEHYPLQSYLQTIIINPENFISMARGEYSDLLNFVNARTSRAAQLFVGTLPILLVYPFLQKYFTSGLVLGSVKG</sequence>
<dbReference type="PROSITE" id="PS50928">
    <property type="entry name" value="ABC_TM1"/>
    <property type="match status" value="1"/>
</dbReference>
<organism evidence="9 10">
    <name type="scientific">Cohnella abietis</name>
    <dbReference type="NCBI Taxonomy" id="2507935"/>
    <lineage>
        <taxon>Bacteria</taxon>
        <taxon>Bacillati</taxon>
        <taxon>Bacillota</taxon>
        <taxon>Bacilli</taxon>
        <taxon>Bacillales</taxon>
        <taxon>Paenibacillaceae</taxon>
        <taxon>Cohnella</taxon>
    </lineage>
</organism>
<dbReference type="AlphaFoldDB" id="A0A3T1CYF3"/>
<reference evidence="9 10" key="1">
    <citation type="submission" date="2019-01" db="EMBL/GenBank/DDBJ databases">
        <title>Complete genome sequence of Cohnella hallensis HS21 isolated from Korean fir (Abies koreana) rhizospheric soil.</title>
        <authorList>
            <person name="Jiang L."/>
            <person name="Kang S.W."/>
            <person name="Kim S."/>
            <person name="Jung J."/>
            <person name="Kim C.Y."/>
            <person name="Kim D.H."/>
            <person name="Kim S.W."/>
            <person name="Lee J."/>
        </authorList>
    </citation>
    <scope>NUCLEOTIDE SEQUENCE [LARGE SCALE GENOMIC DNA]</scope>
    <source>
        <strain evidence="9 10">HS21</strain>
    </source>
</reference>
<comment type="similarity">
    <text evidence="7">Belongs to the binding-protein-dependent transport system permease family.</text>
</comment>
<evidence type="ECO:0000259" key="8">
    <source>
        <dbReference type="PROSITE" id="PS50928"/>
    </source>
</evidence>
<name>A0A3T1CYF3_9BACL</name>
<comment type="subcellular location">
    <subcellularLocation>
        <location evidence="1 7">Cell membrane</location>
        <topology evidence="1 7">Multi-pass membrane protein</topology>
    </subcellularLocation>
</comment>
<accession>A0A3T1CYF3</accession>
<feature type="transmembrane region" description="Helical" evidence="7">
    <location>
        <begin position="264"/>
        <end position="281"/>
    </location>
</feature>
<feature type="transmembrane region" description="Helical" evidence="7">
    <location>
        <begin position="82"/>
        <end position="100"/>
    </location>
</feature>
<protein>
    <submittedName>
        <fullName evidence="9">Sugar ABC transporter permease</fullName>
    </submittedName>
</protein>
<dbReference type="GO" id="GO:0005886">
    <property type="term" value="C:plasma membrane"/>
    <property type="evidence" value="ECO:0007669"/>
    <property type="project" value="UniProtKB-SubCell"/>
</dbReference>
<dbReference type="EMBL" id="AP019400">
    <property type="protein sequence ID" value="BBI30883.1"/>
    <property type="molecule type" value="Genomic_DNA"/>
</dbReference>
<dbReference type="CDD" id="cd06261">
    <property type="entry name" value="TM_PBP2"/>
    <property type="match status" value="1"/>
</dbReference>
<dbReference type="SUPFAM" id="SSF161098">
    <property type="entry name" value="MetI-like"/>
    <property type="match status" value="1"/>
</dbReference>
<gene>
    <name evidence="9" type="ORF">KCTCHS21_02820</name>
</gene>
<feature type="transmembrane region" description="Helical" evidence="7">
    <location>
        <begin position="143"/>
        <end position="164"/>
    </location>
</feature>
<keyword evidence="10" id="KW-1185">Reference proteome</keyword>
<feature type="transmembrane region" description="Helical" evidence="7">
    <location>
        <begin position="112"/>
        <end position="131"/>
    </location>
</feature>
<dbReference type="PANTHER" id="PTHR43744:SF9">
    <property type="entry name" value="POLYGALACTURONAN_RHAMNOGALACTURONAN TRANSPORT SYSTEM PERMEASE PROTEIN YTCP"/>
    <property type="match status" value="1"/>
</dbReference>
<evidence type="ECO:0000256" key="1">
    <source>
        <dbReference type="ARBA" id="ARBA00004651"/>
    </source>
</evidence>
<keyword evidence="5 7" id="KW-1133">Transmembrane helix</keyword>
<dbReference type="KEGG" id="cohn:KCTCHS21_02820"/>
<keyword evidence="3" id="KW-1003">Cell membrane</keyword>
<keyword evidence="4 7" id="KW-0812">Transmembrane</keyword>
<feature type="transmembrane region" description="Helical" evidence="7">
    <location>
        <begin position="185"/>
        <end position="210"/>
    </location>
</feature>
<evidence type="ECO:0000256" key="6">
    <source>
        <dbReference type="ARBA" id="ARBA00023136"/>
    </source>
</evidence>
<evidence type="ECO:0000256" key="5">
    <source>
        <dbReference type="ARBA" id="ARBA00022989"/>
    </source>
</evidence>
<dbReference type="Gene3D" id="1.10.3720.10">
    <property type="entry name" value="MetI-like"/>
    <property type="match status" value="1"/>
</dbReference>
<evidence type="ECO:0000256" key="2">
    <source>
        <dbReference type="ARBA" id="ARBA00022448"/>
    </source>
</evidence>
<feature type="domain" description="ABC transmembrane type-1" evidence="8">
    <location>
        <begin position="75"/>
        <end position="278"/>
    </location>
</feature>
<keyword evidence="2 7" id="KW-0813">Transport</keyword>
<dbReference type="Proteomes" id="UP000289856">
    <property type="component" value="Chromosome"/>
</dbReference>
<dbReference type="InterPro" id="IPR000515">
    <property type="entry name" value="MetI-like"/>
</dbReference>
<evidence type="ECO:0000256" key="7">
    <source>
        <dbReference type="RuleBase" id="RU363032"/>
    </source>
</evidence>
<evidence type="ECO:0000313" key="10">
    <source>
        <dbReference type="Proteomes" id="UP000289856"/>
    </source>
</evidence>